<reference evidence="5" key="2">
    <citation type="submission" date="2020-02" db="EMBL/GenBank/DDBJ databases">
        <authorList>
            <person name="Matsumoto Y."/>
            <person name="Motooka D."/>
            <person name="Nakamura S."/>
        </authorList>
    </citation>
    <scope>NUCLEOTIDE SEQUENCE</scope>
    <source>
        <strain evidence="5">JCM 13671</strain>
    </source>
</reference>
<feature type="domain" description="Gfo/Idh/MocA-like oxidoreductase N-terminal" evidence="3">
    <location>
        <begin position="3"/>
        <end position="120"/>
    </location>
</feature>
<dbReference type="Proteomes" id="UP000466931">
    <property type="component" value="Chromosome"/>
</dbReference>
<dbReference type="RefSeq" id="WP_085153115.1">
    <property type="nucleotide sequence ID" value="NZ_AP022612.1"/>
</dbReference>
<evidence type="ECO:0000259" key="3">
    <source>
        <dbReference type="Pfam" id="PF01408"/>
    </source>
</evidence>
<comment type="similarity">
    <text evidence="1">Belongs to the Gfo/Idh/MocA family.</text>
</comment>
<dbReference type="Pfam" id="PF22725">
    <property type="entry name" value="GFO_IDH_MocA_C3"/>
    <property type="match status" value="1"/>
</dbReference>
<evidence type="ECO:0000256" key="2">
    <source>
        <dbReference type="ARBA" id="ARBA00023002"/>
    </source>
</evidence>
<dbReference type="InterPro" id="IPR050984">
    <property type="entry name" value="Gfo/Idh/MocA_domain"/>
</dbReference>
<dbReference type="AlphaFoldDB" id="A0A7I7XU31"/>
<dbReference type="OrthoDB" id="256869at2"/>
<accession>A0A7I7XU31</accession>
<dbReference type="Gene3D" id="3.30.360.10">
    <property type="entry name" value="Dihydrodipicolinate Reductase, domain 2"/>
    <property type="match status" value="1"/>
</dbReference>
<feature type="domain" description="GFO/IDH/MocA-like oxidoreductase" evidence="4">
    <location>
        <begin position="136"/>
        <end position="248"/>
    </location>
</feature>
<evidence type="ECO:0000313" key="5">
    <source>
        <dbReference type="EMBL" id="BBZ32755.1"/>
    </source>
</evidence>
<dbReference type="InterPro" id="IPR055170">
    <property type="entry name" value="GFO_IDH_MocA-like_dom"/>
</dbReference>
<dbReference type="EMBL" id="AP022612">
    <property type="protein sequence ID" value="BBZ32755.1"/>
    <property type="molecule type" value="Genomic_DNA"/>
</dbReference>
<evidence type="ECO:0000256" key="1">
    <source>
        <dbReference type="ARBA" id="ARBA00010928"/>
    </source>
</evidence>
<reference evidence="5" key="1">
    <citation type="journal article" date="2019" name="Emerg. Microbes Infect.">
        <title>Comprehensive subspecies identification of 175 nontuberculous mycobacteria species based on 7547 genomic profiles.</title>
        <authorList>
            <person name="Matsumoto Y."/>
            <person name="Kinjo T."/>
            <person name="Motooka D."/>
            <person name="Nabeya D."/>
            <person name="Jung N."/>
            <person name="Uechi K."/>
            <person name="Horii T."/>
            <person name="Iida T."/>
            <person name="Fujita J."/>
            <person name="Nakamura S."/>
        </authorList>
    </citation>
    <scope>NUCLEOTIDE SEQUENCE [LARGE SCALE GENOMIC DNA]</scope>
    <source>
        <strain evidence="5">JCM 13671</strain>
    </source>
</reference>
<dbReference type="PANTHER" id="PTHR22604">
    <property type="entry name" value="OXIDOREDUCTASES"/>
    <property type="match status" value="1"/>
</dbReference>
<keyword evidence="2" id="KW-0560">Oxidoreductase</keyword>
<dbReference type="Gene3D" id="3.40.50.720">
    <property type="entry name" value="NAD(P)-binding Rossmann-like Domain"/>
    <property type="match status" value="1"/>
</dbReference>
<dbReference type="SUPFAM" id="SSF51735">
    <property type="entry name" value="NAD(P)-binding Rossmann-fold domains"/>
    <property type="match status" value="1"/>
</dbReference>
<dbReference type="InterPro" id="IPR000683">
    <property type="entry name" value="Gfo/Idh/MocA-like_OxRdtase_N"/>
</dbReference>
<dbReference type="InterPro" id="IPR036291">
    <property type="entry name" value="NAD(P)-bd_dom_sf"/>
</dbReference>
<evidence type="ECO:0000259" key="4">
    <source>
        <dbReference type="Pfam" id="PF22725"/>
    </source>
</evidence>
<organism evidence="5 6">
    <name type="scientific">Mycolicibacterium confluentis</name>
    <dbReference type="NCBI Taxonomy" id="28047"/>
    <lineage>
        <taxon>Bacteria</taxon>
        <taxon>Bacillati</taxon>
        <taxon>Actinomycetota</taxon>
        <taxon>Actinomycetes</taxon>
        <taxon>Mycobacteriales</taxon>
        <taxon>Mycobacteriaceae</taxon>
        <taxon>Mycolicibacterium</taxon>
    </lineage>
</organism>
<evidence type="ECO:0000313" key="6">
    <source>
        <dbReference type="Proteomes" id="UP000466931"/>
    </source>
</evidence>
<name>A0A7I7XU31_9MYCO</name>
<proteinExistence type="inferred from homology"/>
<dbReference type="GO" id="GO:0016491">
    <property type="term" value="F:oxidoreductase activity"/>
    <property type="evidence" value="ECO:0007669"/>
    <property type="project" value="UniProtKB-KW"/>
</dbReference>
<protein>
    <submittedName>
        <fullName evidence="5">Oxidoreductase</fullName>
    </submittedName>
</protein>
<dbReference type="GO" id="GO:0000166">
    <property type="term" value="F:nucleotide binding"/>
    <property type="evidence" value="ECO:0007669"/>
    <property type="project" value="InterPro"/>
</dbReference>
<dbReference type="PANTHER" id="PTHR22604:SF105">
    <property type="entry name" value="TRANS-1,2-DIHYDROBENZENE-1,2-DIOL DEHYDROGENASE"/>
    <property type="match status" value="1"/>
</dbReference>
<keyword evidence="6" id="KW-1185">Reference proteome</keyword>
<sequence length="324" mass="34370">MTLRIGILGAARIAELAIVGPAHDLGYRLVAIGARDPLRAKLFAEKYGVERAVDSYADVLADPEVDVIYNPLANSLHAPWNLAAVAAGKPTLTEKPYARNQAEARQVAAASAASGVPVIEAFHHVHHPVTRRMLDLAGGSEIGRLRHIEVRMEMPPPADDDPRWRLDLAGGALMDLGCYGLQFVRAVAAARGVAPRIVEARAVECAAGVDESCTVDLSLGEVTARSVNSMVAAEQDFRITLIGSAGSATAHNFIKPHGDDRITVRTADGERVEHLGTRTSYSWQLEKFAATVIAGAPLPVSIADPVANMSLVDAAYTAAGLPLR</sequence>
<dbReference type="SUPFAM" id="SSF55347">
    <property type="entry name" value="Glyceraldehyde-3-phosphate dehydrogenase-like, C-terminal domain"/>
    <property type="match status" value="1"/>
</dbReference>
<dbReference type="Pfam" id="PF01408">
    <property type="entry name" value="GFO_IDH_MocA"/>
    <property type="match status" value="1"/>
</dbReference>
<gene>
    <name evidence="5" type="ORF">MCNF_13600</name>
</gene>